<evidence type="ECO:0000313" key="1">
    <source>
        <dbReference type="EMBL" id="ERH31806.1"/>
    </source>
</evidence>
<gene>
    <name evidence="1" type="ORF">HMPREF9244_00244</name>
</gene>
<reference evidence="1 2" key="1">
    <citation type="submission" date="2013-08" db="EMBL/GenBank/DDBJ databases">
        <authorList>
            <person name="Weinstock G."/>
            <person name="Sodergren E."/>
            <person name="Wylie T."/>
            <person name="Fulton L."/>
            <person name="Fulton R."/>
            <person name="Fronick C."/>
            <person name="O'Laughlin M."/>
            <person name="Godfrey J."/>
            <person name="Miner T."/>
            <person name="Herter B."/>
            <person name="Appelbaum E."/>
            <person name="Cordes M."/>
            <person name="Lek S."/>
            <person name="Wollam A."/>
            <person name="Pepin K.H."/>
            <person name="Palsikar V.B."/>
            <person name="Mitreva M."/>
            <person name="Wilson R.K."/>
        </authorList>
    </citation>
    <scope>NUCLEOTIDE SEQUENCE [LARGE SCALE GENOMIC DNA]</scope>
    <source>
        <strain evidence="1 2">F0580</strain>
    </source>
</reference>
<sequence length="79" mass="9041">MWYILLAAITAVAVCVRGFFVYKSFVNPDARGVSMKFSVVLDDNWTDKSSPVLVRMKNVDVTRKIDRYKALRERARALA</sequence>
<proteinExistence type="predicted"/>
<dbReference type="EMBL" id="AWSI01000009">
    <property type="protein sequence ID" value="ERH31806.1"/>
    <property type="molecule type" value="Genomic_DNA"/>
</dbReference>
<dbReference type="AlphaFoldDB" id="U1RCN4"/>
<dbReference type="PATRIC" id="fig|1321816.3.peg.202"/>
<comment type="caution">
    <text evidence="1">The sequence shown here is derived from an EMBL/GenBank/DDBJ whole genome shotgun (WGS) entry which is preliminary data.</text>
</comment>
<accession>U1RCN4</accession>
<dbReference type="HOGENOM" id="CLU_2598281_0_0_11"/>
<dbReference type="Proteomes" id="UP000016519">
    <property type="component" value="Unassembled WGS sequence"/>
</dbReference>
<protein>
    <submittedName>
        <fullName evidence="1">Uncharacterized protein</fullName>
    </submittedName>
</protein>
<dbReference type="STRING" id="419015.HMPREF3214_00113"/>
<evidence type="ECO:0000313" key="2">
    <source>
        <dbReference type="Proteomes" id="UP000016519"/>
    </source>
</evidence>
<keyword evidence="2" id="KW-1185">Reference proteome</keyword>
<organism evidence="1 2">
    <name type="scientific">Alloscardovia omnicolens F0580</name>
    <dbReference type="NCBI Taxonomy" id="1321816"/>
    <lineage>
        <taxon>Bacteria</taxon>
        <taxon>Bacillati</taxon>
        <taxon>Actinomycetota</taxon>
        <taxon>Actinomycetes</taxon>
        <taxon>Bifidobacteriales</taxon>
        <taxon>Bifidobacteriaceae</taxon>
        <taxon>Alloscardovia</taxon>
    </lineage>
</organism>
<name>U1RCN4_9BIFI</name>